<gene>
    <name evidence="1" type="primary">DAPPUDRAFT_67306</name>
    <name evidence="1" type="ORF">TNIN_153261</name>
</gene>
<dbReference type="Proteomes" id="UP000886998">
    <property type="component" value="Unassembled WGS sequence"/>
</dbReference>
<accession>A0A8X6XU28</accession>
<comment type="caution">
    <text evidence="1">The sequence shown here is derived from an EMBL/GenBank/DDBJ whole genome shotgun (WGS) entry which is preliminary data.</text>
</comment>
<name>A0A8X6XU28_9ARAC</name>
<sequence length="132" mass="14925">MGPCFQVPFLAEEREQAGFCPFALSQVSVPAEPALGHLRCHLTDVPPQTNCLPDTVFGVPRIAPNGRRFKARLKQFFHLEKILEHHRMSPKAIKVVVFHISLPGGNSHLDYANNALEQSQTRVKLERVFFPR</sequence>
<dbReference type="AlphaFoldDB" id="A0A8X6XU28"/>
<organism evidence="1 2">
    <name type="scientific">Trichonephila inaurata madagascariensis</name>
    <dbReference type="NCBI Taxonomy" id="2747483"/>
    <lineage>
        <taxon>Eukaryota</taxon>
        <taxon>Metazoa</taxon>
        <taxon>Ecdysozoa</taxon>
        <taxon>Arthropoda</taxon>
        <taxon>Chelicerata</taxon>
        <taxon>Arachnida</taxon>
        <taxon>Araneae</taxon>
        <taxon>Araneomorphae</taxon>
        <taxon>Entelegynae</taxon>
        <taxon>Araneoidea</taxon>
        <taxon>Nephilidae</taxon>
        <taxon>Trichonephila</taxon>
        <taxon>Trichonephila inaurata</taxon>
    </lineage>
</organism>
<evidence type="ECO:0000313" key="1">
    <source>
        <dbReference type="EMBL" id="GFY58675.1"/>
    </source>
</evidence>
<dbReference type="EMBL" id="BMAV01012207">
    <property type="protein sequence ID" value="GFY58675.1"/>
    <property type="molecule type" value="Genomic_DNA"/>
</dbReference>
<proteinExistence type="predicted"/>
<reference evidence="1" key="1">
    <citation type="submission" date="2020-08" db="EMBL/GenBank/DDBJ databases">
        <title>Multicomponent nature underlies the extraordinary mechanical properties of spider dragline silk.</title>
        <authorList>
            <person name="Kono N."/>
            <person name="Nakamura H."/>
            <person name="Mori M."/>
            <person name="Yoshida Y."/>
            <person name="Ohtoshi R."/>
            <person name="Malay A.D."/>
            <person name="Moran D.A.P."/>
            <person name="Tomita M."/>
            <person name="Numata K."/>
            <person name="Arakawa K."/>
        </authorList>
    </citation>
    <scope>NUCLEOTIDE SEQUENCE</scope>
</reference>
<evidence type="ECO:0000313" key="2">
    <source>
        <dbReference type="Proteomes" id="UP000886998"/>
    </source>
</evidence>
<keyword evidence="2" id="KW-1185">Reference proteome</keyword>
<dbReference type="OrthoDB" id="6436329at2759"/>
<protein>
    <submittedName>
        <fullName evidence="1">Uncharacterized protein</fullName>
    </submittedName>
</protein>